<feature type="domain" description="Myb-like" evidence="9">
    <location>
        <begin position="9"/>
        <end position="61"/>
    </location>
</feature>
<dbReference type="InterPro" id="IPR009057">
    <property type="entry name" value="Homeodomain-like_sf"/>
</dbReference>
<dbReference type="FunFam" id="1.10.10.60:FF:000001">
    <property type="entry name" value="MYB-related transcription factor"/>
    <property type="match status" value="1"/>
</dbReference>
<dbReference type="eggNOG" id="KOG0048">
    <property type="taxonomic scope" value="Eukaryota"/>
</dbReference>
<dbReference type="Gramene" id="KFK44024">
    <property type="protein sequence ID" value="KFK44024"/>
    <property type="gene ID" value="AALP_AA1G205500"/>
</dbReference>
<feature type="domain" description="HTH myb-type" evidence="10">
    <location>
        <begin position="62"/>
        <end position="116"/>
    </location>
</feature>
<evidence type="ECO:0000256" key="7">
    <source>
        <dbReference type="ARBA" id="ARBA00062314"/>
    </source>
</evidence>
<dbReference type="GO" id="GO:0051707">
    <property type="term" value="P:response to other organism"/>
    <property type="evidence" value="ECO:0007669"/>
    <property type="project" value="UniProtKB-ARBA"/>
</dbReference>
<evidence type="ECO:0000259" key="9">
    <source>
        <dbReference type="PROSITE" id="PS50090"/>
    </source>
</evidence>
<dbReference type="OrthoDB" id="2143914at2759"/>
<dbReference type="PANTHER" id="PTHR47994:SF5">
    <property type="entry name" value="F14D16.11-RELATED"/>
    <property type="match status" value="1"/>
</dbReference>
<feature type="region of interest" description="Disordered" evidence="8">
    <location>
        <begin position="184"/>
        <end position="212"/>
    </location>
</feature>
<feature type="domain" description="Myb-like" evidence="9">
    <location>
        <begin position="62"/>
        <end position="112"/>
    </location>
</feature>
<accession>A0A087HPH2</accession>
<dbReference type="SMART" id="SM00717">
    <property type="entry name" value="SANT"/>
    <property type="match status" value="2"/>
</dbReference>
<evidence type="ECO:0000313" key="12">
    <source>
        <dbReference type="Proteomes" id="UP000029120"/>
    </source>
</evidence>
<dbReference type="Pfam" id="PF00249">
    <property type="entry name" value="Myb_DNA-binding"/>
    <property type="match status" value="2"/>
</dbReference>
<keyword evidence="2" id="KW-0677">Repeat</keyword>
<feature type="compositionally biased region" description="Basic and acidic residues" evidence="8">
    <location>
        <begin position="184"/>
        <end position="202"/>
    </location>
</feature>
<dbReference type="CDD" id="cd00167">
    <property type="entry name" value="SANT"/>
    <property type="match status" value="2"/>
</dbReference>
<dbReference type="InterPro" id="IPR017930">
    <property type="entry name" value="Myb_dom"/>
</dbReference>
<dbReference type="FunFam" id="1.10.10.60:FF:000394">
    <property type="entry name" value="MYB transcription factor"/>
    <property type="match status" value="1"/>
</dbReference>
<evidence type="ECO:0000256" key="3">
    <source>
        <dbReference type="ARBA" id="ARBA00023015"/>
    </source>
</evidence>
<reference evidence="12" key="1">
    <citation type="journal article" date="2015" name="Nat. Plants">
        <title>Genome expansion of Arabis alpina linked with retrotransposition and reduced symmetric DNA methylation.</title>
        <authorList>
            <person name="Willing E.M."/>
            <person name="Rawat V."/>
            <person name="Mandakova T."/>
            <person name="Maumus F."/>
            <person name="James G.V."/>
            <person name="Nordstroem K.J."/>
            <person name="Becker C."/>
            <person name="Warthmann N."/>
            <person name="Chica C."/>
            <person name="Szarzynska B."/>
            <person name="Zytnicki M."/>
            <person name="Albani M.C."/>
            <person name="Kiefer C."/>
            <person name="Bergonzi S."/>
            <person name="Castaings L."/>
            <person name="Mateos J.L."/>
            <person name="Berns M.C."/>
            <person name="Bujdoso N."/>
            <person name="Piofczyk T."/>
            <person name="de Lorenzo L."/>
            <person name="Barrero-Sicilia C."/>
            <person name="Mateos I."/>
            <person name="Piednoel M."/>
            <person name="Hagmann J."/>
            <person name="Chen-Min-Tao R."/>
            <person name="Iglesias-Fernandez R."/>
            <person name="Schuster S.C."/>
            <person name="Alonso-Blanco C."/>
            <person name="Roudier F."/>
            <person name="Carbonero P."/>
            <person name="Paz-Ares J."/>
            <person name="Davis S.J."/>
            <person name="Pecinka A."/>
            <person name="Quesneville H."/>
            <person name="Colot V."/>
            <person name="Lysak M.A."/>
            <person name="Weigel D."/>
            <person name="Coupland G."/>
            <person name="Schneeberger K."/>
        </authorList>
    </citation>
    <scope>NUCLEOTIDE SEQUENCE [LARGE SCALE GENOMIC DNA]</scope>
    <source>
        <strain evidence="12">cv. Pajares</strain>
    </source>
</reference>
<evidence type="ECO:0000256" key="5">
    <source>
        <dbReference type="ARBA" id="ARBA00023163"/>
    </source>
</evidence>
<keyword evidence="5" id="KW-0804">Transcription</keyword>
<comment type="subcellular location">
    <subcellularLocation>
        <location evidence="1">Nucleus</location>
    </subcellularLocation>
</comment>
<dbReference type="PROSITE" id="PS51294">
    <property type="entry name" value="HTH_MYB"/>
    <property type="match status" value="2"/>
</dbReference>
<dbReference type="PANTHER" id="PTHR47994">
    <property type="entry name" value="F14D16.11-RELATED"/>
    <property type="match status" value="1"/>
</dbReference>
<keyword evidence="6" id="KW-0539">Nucleus</keyword>
<dbReference type="EMBL" id="CM002869">
    <property type="protein sequence ID" value="KFK44024.1"/>
    <property type="molecule type" value="Genomic_DNA"/>
</dbReference>
<keyword evidence="3" id="KW-0805">Transcription regulation</keyword>
<evidence type="ECO:0000256" key="8">
    <source>
        <dbReference type="SAM" id="MobiDB-lite"/>
    </source>
</evidence>
<protein>
    <submittedName>
        <fullName evidence="11">Uncharacterized protein</fullName>
    </submittedName>
</protein>
<dbReference type="SUPFAM" id="SSF46689">
    <property type="entry name" value="Homeodomain-like"/>
    <property type="match status" value="1"/>
</dbReference>
<organism evidence="11 12">
    <name type="scientific">Arabis alpina</name>
    <name type="common">Alpine rock-cress</name>
    <dbReference type="NCBI Taxonomy" id="50452"/>
    <lineage>
        <taxon>Eukaryota</taxon>
        <taxon>Viridiplantae</taxon>
        <taxon>Streptophyta</taxon>
        <taxon>Embryophyta</taxon>
        <taxon>Tracheophyta</taxon>
        <taxon>Spermatophyta</taxon>
        <taxon>Magnoliopsida</taxon>
        <taxon>eudicotyledons</taxon>
        <taxon>Gunneridae</taxon>
        <taxon>Pentapetalae</taxon>
        <taxon>rosids</taxon>
        <taxon>malvids</taxon>
        <taxon>Brassicales</taxon>
        <taxon>Brassicaceae</taxon>
        <taxon>Arabideae</taxon>
        <taxon>Arabis</taxon>
    </lineage>
</organism>
<keyword evidence="12" id="KW-1185">Reference proteome</keyword>
<sequence length="255" mass="29398">MGKTTWFDVDGMRKGEWTAEEDQKLIVYINEFGIGDWRSLPPKAGLRRCGKSCRLRWLNYLRPGIRRGKFTPEEEENIIKHHAVLGNRWAAIAKQMGNRTDNDIKNHWNSCLKKRLKRNGIDPMTHKPIITNLTVKTTYEECGHSSATESPSSSSSGSARVLNKLAASISSRQHSDDRIKSIMSDLKNRSSDQDDKERESRMDQNVGGGQEDDFVMWDEEEIRRFMETDDDVLEYETTTYESVLYGNTHMLDDLF</sequence>
<keyword evidence="4" id="KW-0238">DNA-binding</keyword>
<proteinExistence type="predicted"/>
<dbReference type="GO" id="GO:0000976">
    <property type="term" value="F:transcription cis-regulatory region binding"/>
    <property type="evidence" value="ECO:0007669"/>
    <property type="project" value="UniProtKB-ARBA"/>
</dbReference>
<dbReference type="InterPro" id="IPR015495">
    <property type="entry name" value="Myb_TF_plants"/>
</dbReference>
<evidence type="ECO:0000256" key="6">
    <source>
        <dbReference type="ARBA" id="ARBA00023242"/>
    </source>
</evidence>
<feature type="domain" description="HTH myb-type" evidence="10">
    <location>
        <begin position="13"/>
        <end position="61"/>
    </location>
</feature>
<name>A0A087HPH2_ARAAL</name>
<dbReference type="Proteomes" id="UP000029120">
    <property type="component" value="Chromosome 1"/>
</dbReference>
<dbReference type="GO" id="GO:0005634">
    <property type="term" value="C:nucleus"/>
    <property type="evidence" value="ECO:0007669"/>
    <property type="project" value="UniProtKB-SubCell"/>
</dbReference>
<dbReference type="OMA" id="CFMEIDE"/>
<evidence type="ECO:0000256" key="1">
    <source>
        <dbReference type="ARBA" id="ARBA00004123"/>
    </source>
</evidence>
<evidence type="ECO:0000313" key="11">
    <source>
        <dbReference type="EMBL" id="KFK44024.1"/>
    </source>
</evidence>
<dbReference type="GO" id="GO:0080090">
    <property type="term" value="P:regulation of primary metabolic process"/>
    <property type="evidence" value="ECO:0007669"/>
    <property type="project" value="UniProtKB-ARBA"/>
</dbReference>
<gene>
    <name evidence="11" type="ordered locus">AALP_Aa1g205500</name>
</gene>
<dbReference type="Gene3D" id="1.10.10.60">
    <property type="entry name" value="Homeodomain-like"/>
    <property type="match status" value="2"/>
</dbReference>
<evidence type="ECO:0000259" key="10">
    <source>
        <dbReference type="PROSITE" id="PS51294"/>
    </source>
</evidence>
<evidence type="ECO:0000256" key="2">
    <source>
        <dbReference type="ARBA" id="ARBA00022737"/>
    </source>
</evidence>
<dbReference type="AlphaFoldDB" id="A0A087HPH2"/>
<dbReference type="PROSITE" id="PS50090">
    <property type="entry name" value="MYB_LIKE"/>
    <property type="match status" value="2"/>
</dbReference>
<dbReference type="InterPro" id="IPR001005">
    <property type="entry name" value="SANT/Myb"/>
</dbReference>
<comment type="subunit">
    <text evidence="7">Can form complexes with MYC2, MYC3 or MYC4.</text>
</comment>
<evidence type="ECO:0000256" key="4">
    <source>
        <dbReference type="ARBA" id="ARBA00023125"/>
    </source>
</evidence>